<dbReference type="GO" id="GO:0050660">
    <property type="term" value="F:flavin adenine dinucleotide binding"/>
    <property type="evidence" value="ECO:0007669"/>
    <property type="project" value="InterPro"/>
</dbReference>
<dbReference type="PANTHER" id="PTHR10961">
    <property type="entry name" value="PEROXISOMAL SARCOSINE OXIDASE"/>
    <property type="match status" value="1"/>
</dbReference>
<feature type="domain" description="FAD dependent oxidoreductase" evidence="6">
    <location>
        <begin position="29"/>
        <end position="357"/>
    </location>
</feature>
<keyword evidence="3" id="KW-0285">Flavoprotein</keyword>
<dbReference type="InterPro" id="IPR045170">
    <property type="entry name" value="MTOX"/>
</dbReference>
<accession>A0AA40ESW5</accession>
<dbReference type="Gene3D" id="3.50.50.60">
    <property type="entry name" value="FAD/NAD(P)-binding domain"/>
    <property type="match status" value="1"/>
</dbReference>
<evidence type="ECO:0000259" key="6">
    <source>
        <dbReference type="Pfam" id="PF01266"/>
    </source>
</evidence>
<dbReference type="Pfam" id="PF01266">
    <property type="entry name" value="DAO"/>
    <property type="match status" value="1"/>
</dbReference>
<evidence type="ECO:0000256" key="4">
    <source>
        <dbReference type="ARBA" id="ARBA00022827"/>
    </source>
</evidence>
<protein>
    <submittedName>
        <fullName evidence="7">Sarcosine oxidase</fullName>
    </submittedName>
</protein>
<dbReference type="GO" id="GO:0008115">
    <property type="term" value="F:sarcosine oxidase activity"/>
    <property type="evidence" value="ECO:0007669"/>
    <property type="project" value="TreeGrafter"/>
</dbReference>
<organism evidence="7 8">
    <name type="scientific">Apiosordaria backusii</name>
    <dbReference type="NCBI Taxonomy" id="314023"/>
    <lineage>
        <taxon>Eukaryota</taxon>
        <taxon>Fungi</taxon>
        <taxon>Dikarya</taxon>
        <taxon>Ascomycota</taxon>
        <taxon>Pezizomycotina</taxon>
        <taxon>Sordariomycetes</taxon>
        <taxon>Sordariomycetidae</taxon>
        <taxon>Sordariales</taxon>
        <taxon>Lasiosphaeriaceae</taxon>
        <taxon>Apiosordaria</taxon>
    </lineage>
</organism>
<keyword evidence="4" id="KW-0274">FAD</keyword>
<keyword evidence="8" id="KW-1185">Reference proteome</keyword>
<dbReference type="InterPro" id="IPR036188">
    <property type="entry name" value="FAD/NAD-bd_sf"/>
</dbReference>
<dbReference type="PANTHER" id="PTHR10961:SF46">
    <property type="entry name" value="PEROXISOMAL SARCOSINE OXIDASE"/>
    <property type="match status" value="1"/>
</dbReference>
<evidence type="ECO:0000256" key="1">
    <source>
        <dbReference type="ARBA" id="ARBA00001974"/>
    </source>
</evidence>
<evidence type="ECO:0000256" key="3">
    <source>
        <dbReference type="ARBA" id="ARBA00022630"/>
    </source>
</evidence>
<dbReference type="SUPFAM" id="SSF51905">
    <property type="entry name" value="FAD/NAD(P)-binding domain"/>
    <property type="match status" value="1"/>
</dbReference>
<comment type="cofactor">
    <cofactor evidence="1">
        <name>FAD</name>
        <dbReference type="ChEBI" id="CHEBI:57692"/>
    </cofactor>
</comment>
<comment type="caution">
    <text evidence="7">The sequence shown here is derived from an EMBL/GenBank/DDBJ whole genome shotgun (WGS) entry which is preliminary data.</text>
</comment>
<dbReference type="Gene3D" id="3.30.9.10">
    <property type="entry name" value="D-Amino Acid Oxidase, subunit A, domain 2"/>
    <property type="match status" value="1"/>
</dbReference>
<name>A0AA40ESW5_9PEZI</name>
<dbReference type="EMBL" id="JAUKTV010000002">
    <property type="protein sequence ID" value="KAK0744895.1"/>
    <property type="molecule type" value="Genomic_DNA"/>
</dbReference>
<proteinExistence type="inferred from homology"/>
<evidence type="ECO:0000313" key="8">
    <source>
        <dbReference type="Proteomes" id="UP001172159"/>
    </source>
</evidence>
<dbReference type="AlphaFoldDB" id="A0AA40ESW5"/>
<comment type="similarity">
    <text evidence="2">Belongs to the MSOX/MTOX family.</text>
</comment>
<sequence length="411" mass="45891">MLLLVGLNRNRDVDGMAQIICADYPDPVYMALAIEAQKSWRTGPIFKPFYHECGMLFAEDLNMGRLSYANYKKLGEESLSGELMTPEEARERFPIFQDANWADAEYNYYNPHSGWGEGEEAMRSVLHAALDVGVTFIEATVQKLLLDSDRSCLGVAILKNGQPQDILADRTLLCTGAYTAKILADTAPEWDELQVDRRMVAAAAVQCTATYPLDQEEKLLKAPVHFIGIWHTHGESIPPFIGRLKFNCEVSFVNMTHHEGLGKDISIPPAPQSQSTFSQDVPDGLKEEVANVVRNTYGSHVPGIKIEKYRMCWDAVSPNQDFVIDYHPHCKNLVIAGAGSFHGWKFLPNIGKYIVQRVYGTLEESLAKKWAWDRPNDGAGACEMYIPTPDVKDLGPFKGWPRPGEALPVVD</sequence>
<evidence type="ECO:0000256" key="5">
    <source>
        <dbReference type="ARBA" id="ARBA00023002"/>
    </source>
</evidence>
<dbReference type="InterPro" id="IPR006076">
    <property type="entry name" value="FAD-dep_OxRdtase"/>
</dbReference>
<gene>
    <name evidence="7" type="ORF">B0T21DRAFT_399201</name>
</gene>
<dbReference type="Proteomes" id="UP001172159">
    <property type="component" value="Unassembled WGS sequence"/>
</dbReference>
<keyword evidence="5" id="KW-0560">Oxidoreductase</keyword>
<evidence type="ECO:0000313" key="7">
    <source>
        <dbReference type="EMBL" id="KAK0744895.1"/>
    </source>
</evidence>
<evidence type="ECO:0000256" key="2">
    <source>
        <dbReference type="ARBA" id="ARBA00010989"/>
    </source>
</evidence>
<reference evidence="7" key="1">
    <citation type="submission" date="2023-06" db="EMBL/GenBank/DDBJ databases">
        <title>Genome-scale phylogeny and comparative genomics of the fungal order Sordariales.</title>
        <authorList>
            <consortium name="Lawrence Berkeley National Laboratory"/>
            <person name="Hensen N."/>
            <person name="Bonometti L."/>
            <person name="Westerberg I."/>
            <person name="Brannstrom I.O."/>
            <person name="Guillou S."/>
            <person name="Cros-Aarteil S."/>
            <person name="Calhoun S."/>
            <person name="Haridas S."/>
            <person name="Kuo A."/>
            <person name="Mondo S."/>
            <person name="Pangilinan J."/>
            <person name="Riley R."/>
            <person name="Labutti K."/>
            <person name="Andreopoulos B."/>
            <person name="Lipzen A."/>
            <person name="Chen C."/>
            <person name="Yanf M."/>
            <person name="Daum C."/>
            <person name="Ng V."/>
            <person name="Clum A."/>
            <person name="Steindorff A."/>
            <person name="Ohm R."/>
            <person name="Martin F."/>
            <person name="Silar P."/>
            <person name="Natvig D."/>
            <person name="Lalanne C."/>
            <person name="Gautier V."/>
            <person name="Ament-Velasquez S.L."/>
            <person name="Kruys A."/>
            <person name="Hutchinson M.I."/>
            <person name="Powell A.J."/>
            <person name="Barry K."/>
            <person name="Miller A.N."/>
            <person name="Grigoriev I.V."/>
            <person name="Debuchy R."/>
            <person name="Gladieux P."/>
            <person name="Thoren M.H."/>
            <person name="Johannesson H."/>
        </authorList>
    </citation>
    <scope>NUCLEOTIDE SEQUENCE</scope>
    <source>
        <strain evidence="7">CBS 540.89</strain>
    </source>
</reference>